<dbReference type="InterPro" id="IPR011006">
    <property type="entry name" value="CheY-like_superfamily"/>
</dbReference>
<organism evidence="9 10">
    <name type="scientific">Pseudogemmatithrix spongiicola</name>
    <dbReference type="NCBI Taxonomy" id="3062599"/>
    <lineage>
        <taxon>Bacteria</taxon>
        <taxon>Pseudomonadati</taxon>
        <taxon>Gemmatimonadota</taxon>
        <taxon>Gemmatimonadia</taxon>
        <taxon>Gemmatimonadales</taxon>
        <taxon>Gemmatimonadaceae</taxon>
        <taxon>Pseudogemmatithrix</taxon>
    </lineage>
</organism>
<dbReference type="AlphaFoldDB" id="A0AA49JYZ8"/>
<dbReference type="InterPro" id="IPR000792">
    <property type="entry name" value="Tscrpt_reg_LuxR_C"/>
</dbReference>
<dbReference type="Pfam" id="PF00072">
    <property type="entry name" value="Response_reg"/>
    <property type="match status" value="1"/>
</dbReference>
<dbReference type="PROSITE" id="PS00622">
    <property type="entry name" value="HTH_LUXR_1"/>
    <property type="match status" value="1"/>
</dbReference>
<evidence type="ECO:0000256" key="3">
    <source>
        <dbReference type="ARBA" id="ARBA00023125"/>
    </source>
</evidence>
<protein>
    <submittedName>
        <fullName evidence="9">Response regulator transcription factor</fullName>
    </submittedName>
</protein>
<dbReference type="SMART" id="SM00421">
    <property type="entry name" value="HTH_LUXR"/>
    <property type="match status" value="1"/>
</dbReference>
<keyword evidence="2" id="KW-0805">Transcription regulation</keyword>
<name>A0AA49JYZ8_9BACT</name>
<evidence type="ECO:0000259" key="6">
    <source>
        <dbReference type="PROSITE" id="PS50043"/>
    </source>
</evidence>
<dbReference type="PROSITE" id="PS50110">
    <property type="entry name" value="RESPONSE_REGULATORY"/>
    <property type="match status" value="1"/>
</dbReference>
<dbReference type="Proteomes" id="UP001229955">
    <property type="component" value="Chromosome"/>
</dbReference>
<reference evidence="9" key="1">
    <citation type="submission" date="2023-07" db="EMBL/GenBank/DDBJ databases">
        <authorList>
            <person name="Haufschild T."/>
            <person name="Kallscheuer N."/>
            <person name="Hammer J."/>
            <person name="Kohn T."/>
            <person name="Kabuu M."/>
            <person name="Jogler M."/>
            <person name="Wohfarth N."/>
            <person name="Heuer A."/>
            <person name="Rohde M."/>
            <person name="van Teeseling M.C.F."/>
            <person name="Jogler C."/>
        </authorList>
    </citation>
    <scope>NUCLEOTIDE SEQUENCE</scope>
    <source>
        <strain evidence="8">Strain 138</strain>
        <strain evidence="9">Strain 318</strain>
    </source>
</reference>
<proteinExistence type="predicted"/>
<evidence type="ECO:0000256" key="4">
    <source>
        <dbReference type="ARBA" id="ARBA00023163"/>
    </source>
</evidence>
<dbReference type="GO" id="GO:0000160">
    <property type="term" value="P:phosphorelay signal transduction system"/>
    <property type="evidence" value="ECO:0007669"/>
    <property type="project" value="InterPro"/>
</dbReference>
<dbReference type="KEGG" id="pspc:Strain318_000886"/>
<feature type="modified residue" description="4-aspartylphosphate" evidence="5">
    <location>
        <position position="59"/>
    </location>
</feature>
<accession>A0AA49JTG2</accession>
<evidence type="ECO:0000256" key="2">
    <source>
        <dbReference type="ARBA" id="ARBA00023015"/>
    </source>
</evidence>
<feature type="domain" description="Response regulatory" evidence="7">
    <location>
        <begin position="8"/>
        <end position="124"/>
    </location>
</feature>
<feature type="domain" description="HTH luxR-type" evidence="6">
    <location>
        <begin position="143"/>
        <end position="208"/>
    </location>
</feature>
<dbReference type="PRINTS" id="PR00038">
    <property type="entry name" value="HTHLUXR"/>
</dbReference>
<dbReference type="Gene3D" id="3.40.50.2300">
    <property type="match status" value="1"/>
</dbReference>
<keyword evidence="1 5" id="KW-0597">Phosphoprotein</keyword>
<dbReference type="GO" id="GO:0003677">
    <property type="term" value="F:DNA binding"/>
    <property type="evidence" value="ECO:0007669"/>
    <property type="project" value="UniProtKB-KW"/>
</dbReference>
<sequence>MTNDRKIRIVLADDHGIVLEGLRALLDSEGDMEVIAATTDGAQVLPLVRKHTPEVVVLDYELGGMRATDIIGDLRAMPDAPRVLVLTAYHDGETIRSVLESGAEGLALKTASPQQTLSAIRQVVDGQLVFPQAARRWLEARGTRGGIMDLTAREREVWALLAEGLTNVQIAARLSLSENTVKFHVQHLYQKLGVKNRTEAALRHQGPGGRSGPPRG</sequence>
<evidence type="ECO:0000256" key="5">
    <source>
        <dbReference type="PROSITE-ProRule" id="PRU00169"/>
    </source>
</evidence>
<dbReference type="EMBL" id="CP130612">
    <property type="protein sequence ID" value="WKW11631.1"/>
    <property type="molecule type" value="Genomic_DNA"/>
</dbReference>
<dbReference type="SUPFAM" id="SSF46894">
    <property type="entry name" value="C-terminal effector domain of the bipartite response regulators"/>
    <property type="match status" value="1"/>
</dbReference>
<dbReference type="InterPro" id="IPR016032">
    <property type="entry name" value="Sig_transdc_resp-reg_C-effctor"/>
</dbReference>
<evidence type="ECO:0000313" key="8">
    <source>
        <dbReference type="EMBL" id="WKW11631.1"/>
    </source>
</evidence>
<dbReference type="PANTHER" id="PTHR43214:SF24">
    <property type="entry name" value="TRANSCRIPTIONAL REGULATORY PROTEIN NARL-RELATED"/>
    <property type="match status" value="1"/>
</dbReference>
<dbReference type="EMBL" id="CP130613">
    <property type="protein sequence ID" value="WKW14541.1"/>
    <property type="molecule type" value="Genomic_DNA"/>
</dbReference>
<evidence type="ECO:0000259" key="7">
    <source>
        <dbReference type="PROSITE" id="PS50110"/>
    </source>
</evidence>
<dbReference type="GO" id="GO:0006355">
    <property type="term" value="P:regulation of DNA-templated transcription"/>
    <property type="evidence" value="ECO:0007669"/>
    <property type="project" value="InterPro"/>
</dbReference>
<dbReference type="RefSeq" id="WP_367887329.1">
    <property type="nucleotide sequence ID" value="NZ_CP130612.1"/>
</dbReference>
<dbReference type="Pfam" id="PF00196">
    <property type="entry name" value="GerE"/>
    <property type="match status" value="1"/>
</dbReference>
<dbReference type="CDD" id="cd17535">
    <property type="entry name" value="REC_NarL-like"/>
    <property type="match status" value="1"/>
</dbReference>
<evidence type="ECO:0000256" key="1">
    <source>
        <dbReference type="ARBA" id="ARBA00022553"/>
    </source>
</evidence>
<gene>
    <name evidence="8" type="ORF">Strain138_000886</name>
    <name evidence="9" type="ORF">Strain318_000886</name>
</gene>
<keyword evidence="10" id="KW-1185">Reference proteome</keyword>
<keyword evidence="4" id="KW-0804">Transcription</keyword>
<dbReference type="InterPro" id="IPR001789">
    <property type="entry name" value="Sig_transdc_resp-reg_receiver"/>
</dbReference>
<evidence type="ECO:0000313" key="10">
    <source>
        <dbReference type="Proteomes" id="UP001229955"/>
    </source>
</evidence>
<dbReference type="PROSITE" id="PS50043">
    <property type="entry name" value="HTH_LUXR_2"/>
    <property type="match status" value="1"/>
</dbReference>
<dbReference type="CDD" id="cd06170">
    <property type="entry name" value="LuxR_C_like"/>
    <property type="match status" value="1"/>
</dbReference>
<accession>A0AA49JYZ8</accession>
<dbReference type="InterPro" id="IPR039420">
    <property type="entry name" value="WalR-like"/>
</dbReference>
<dbReference type="SMART" id="SM00448">
    <property type="entry name" value="REC"/>
    <property type="match status" value="1"/>
</dbReference>
<dbReference type="InterPro" id="IPR058245">
    <property type="entry name" value="NreC/VraR/RcsB-like_REC"/>
</dbReference>
<dbReference type="SUPFAM" id="SSF52172">
    <property type="entry name" value="CheY-like"/>
    <property type="match status" value="1"/>
</dbReference>
<evidence type="ECO:0000313" key="9">
    <source>
        <dbReference type="EMBL" id="WKW14541.1"/>
    </source>
</evidence>
<dbReference type="PANTHER" id="PTHR43214">
    <property type="entry name" value="TWO-COMPONENT RESPONSE REGULATOR"/>
    <property type="match status" value="1"/>
</dbReference>
<keyword evidence="3" id="KW-0238">DNA-binding</keyword>